<feature type="transmembrane region" description="Helical" evidence="6">
    <location>
        <begin position="98"/>
        <end position="116"/>
    </location>
</feature>
<evidence type="ECO:0000256" key="3">
    <source>
        <dbReference type="ARBA" id="ARBA00022692"/>
    </source>
</evidence>
<organism evidence="8 9">
    <name type="scientific">Paraburkholderia tagetis</name>
    <dbReference type="NCBI Taxonomy" id="2913261"/>
    <lineage>
        <taxon>Bacteria</taxon>
        <taxon>Pseudomonadati</taxon>
        <taxon>Pseudomonadota</taxon>
        <taxon>Betaproteobacteria</taxon>
        <taxon>Burkholderiales</taxon>
        <taxon>Burkholderiaceae</taxon>
        <taxon>Paraburkholderia</taxon>
    </lineage>
</organism>
<dbReference type="PANTHER" id="PTHR35007">
    <property type="entry name" value="INTEGRAL MEMBRANE PROTEIN-RELATED"/>
    <property type="match status" value="1"/>
</dbReference>
<reference evidence="8" key="1">
    <citation type="submission" date="2022-01" db="EMBL/GenBank/DDBJ databases">
        <title>Genome sequence and assembly of Parabukholderia sp. RG36.</title>
        <authorList>
            <person name="Chhetri G."/>
        </authorList>
    </citation>
    <scope>NUCLEOTIDE SEQUENCE</scope>
    <source>
        <strain evidence="8">RG36</strain>
    </source>
</reference>
<evidence type="ECO:0000256" key="6">
    <source>
        <dbReference type="SAM" id="Phobius"/>
    </source>
</evidence>
<dbReference type="GO" id="GO:0005886">
    <property type="term" value="C:plasma membrane"/>
    <property type="evidence" value="ECO:0007669"/>
    <property type="project" value="UniProtKB-SubCell"/>
</dbReference>
<dbReference type="RefSeq" id="WP_238465131.1">
    <property type="nucleotide sequence ID" value="NZ_JAKLJA010000014.1"/>
</dbReference>
<comment type="subcellular location">
    <subcellularLocation>
        <location evidence="1">Cell membrane</location>
        <topology evidence="1">Multi-pass membrane protein</topology>
    </subcellularLocation>
</comment>
<feature type="domain" description="Type II secretion system protein GspF" evidence="7">
    <location>
        <begin position="159"/>
        <end position="284"/>
    </location>
</feature>
<dbReference type="InterPro" id="IPR042094">
    <property type="entry name" value="T2SS_GspF_sf"/>
</dbReference>
<evidence type="ECO:0000259" key="7">
    <source>
        <dbReference type="Pfam" id="PF00482"/>
    </source>
</evidence>
<name>A0A9X1RMY2_9BURK</name>
<keyword evidence="3 6" id="KW-0812">Transmembrane</keyword>
<dbReference type="EMBL" id="JAKLJA010000014">
    <property type="protein sequence ID" value="MCG5075271.1"/>
    <property type="molecule type" value="Genomic_DNA"/>
</dbReference>
<keyword evidence="2" id="KW-1003">Cell membrane</keyword>
<keyword evidence="5 6" id="KW-0472">Membrane</keyword>
<feature type="transmembrane region" description="Helical" evidence="6">
    <location>
        <begin position="299"/>
        <end position="318"/>
    </location>
</feature>
<dbReference type="PANTHER" id="PTHR35007:SF1">
    <property type="entry name" value="PILUS ASSEMBLY PROTEIN"/>
    <property type="match status" value="1"/>
</dbReference>
<evidence type="ECO:0000256" key="1">
    <source>
        <dbReference type="ARBA" id="ARBA00004651"/>
    </source>
</evidence>
<dbReference type="Proteomes" id="UP001139308">
    <property type="component" value="Unassembled WGS sequence"/>
</dbReference>
<proteinExistence type="predicted"/>
<comment type="caution">
    <text evidence="8">The sequence shown here is derived from an EMBL/GenBank/DDBJ whole genome shotgun (WGS) entry which is preliminary data.</text>
</comment>
<evidence type="ECO:0000256" key="5">
    <source>
        <dbReference type="ARBA" id="ARBA00023136"/>
    </source>
</evidence>
<gene>
    <name evidence="8" type="ORF">L5014_18190</name>
</gene>
<sequence>MRSADIIGFGAFFTFVMVGLIVRSLRSIARQQPRTRIRARMVKVRDESKAALVDRDAKQQAQLLQPKRRFADQDALFAIIPAWHERVHTVSGPGGIRALYVVAIVALIASVIGTAFAPVGPVLRVLGCIVIPVLVVRAAYHWLIARFRNRFLAVFPDTIDLIIRAVRAGIPVVQAICVAGVESDEPVRTTFRVMGDALLVGADLKEVLEQAAARMRLADFSFFTVCLILQRETGGNLGDTLENLSAIVRMRRDIRAKSKALTAEGRLASKMIAAVPFALMGFIYIVNRPYLDTLTHTHAGHKILTLAAVLLTIGLWLINKISNLDTSR</sequence>
<feature type="transmembrane region" description="Helical" evidence="6">
    <location>
        <begin position="122"/>
        <end position="140"/>
    </location>
</feature>
<dbReference type="Gene3D" id="1.20.81.30">
    <property type="entry name" value="Type II secretion system (T2SS), domain F"/>
    <property type="match status" value="1"/>
</dbReference>
<protein>
    <submittedName>
        <fullName evidence="8">Type II secretion system F family protein</fullName>
    </submittedName>
</protein>
<feature type="transmembrane region" description="Helical" evidence="6">
    <location>
        <begin position="267"/>
        <end position="287"/>
    </location>
</feature>
<evidence type="ECO:0000313" key="8">
    <source>
        <dbReference type="EMBL" id="MCG5075271.1"/>
    </source>
</evidence>
<dbReference type="Pfam" id="PF00482">
    <property type="entry name" value="T2SSF"/>
    <property type="match status" value="1"/>
</dbReference>
<keyword evidence="9" id="KW-1185">Reference proteome</keyword>
<feature type="transmembrane region" description="Helical" evidence="6">
    <location>
        <begin position="6"/>
        <end position="25"/>
    </location>
</feature>
<evidence type="ECO:0000256" key="4">
    <source>
        <dbReference type="ARBA" id="ARBA00022989"/>
    </source>
</evidence>
<keyword evidence="4 6" id="KW-1133">Transmembrane helix</keyword>
<dbReference type="InterPro" id="IPR018076">
    <property type="entry name" value="T2SS_GspF_dom"/>
</dbReference>
<evidence type="ECO:0000313" key="9">
    <source>
        <dbReference type="Proteomes" id="UP001139308"/>
    </source>
</evidence>
<accession>A0A9X1RMY2</accession>
<evidence type="ECO:0000256" key="2">
    <source>
        <dbReference type="ARBA" id="ARBA00022475"/>
    </source>
</evidence>
<dbReference type="AlphaFoldDB" id="A0A9X1RMY2"/>